<dbReference type="InterPro" id="IPR027806">
    <property type="entry name" value="HARBI1_dom"/>
</dbReference>
<organism evidence="4 5">
    <name type="scientific">Cryptococcus floricola</name>
    <dbReference type="NCBI Taxonomy" id="2591691"/>
    <lineage>
        <taxon>Eukaryota</taxon>
        <taxon>Fungi</taxon>
        <taxon>Dikarya</taxon>
        <taxon>Basidiomycota</taxon>
        <taxon>Agaricomycotina</taxon>
        <taxon>Tremellomycetes</taxon>
        <taxon>Tremellales</taxon>
        <taxon>Cryptococcaceae</taxon>
        <taxon>Cryptococcus</taxon>
    </lineage>
</organism>
<dbReference type="EMBL" id="NIDF01000502">
    <property type="protein sequence ID" value="TYJ51092.1"/>
    <property type="molecule type" value="Genomic_DNA"/>
</dbReference>
<gene>
    <name evidence="4" type="ORF">B9479_008356</name>
</gene>
<dbReference type="Proteomes" id="UP000322245">
    <property type="component" value="Unassembled WGS sequence"/>
</dbReference>
<dbReference type="Pfam" id="PF13359">
    <property type="entry name" value="DDE_Tnp_4"/>
    <property type="match status" value="1"/>
</dbReference>
<reference evidence="4 5" key="1">
    <citation type="submission" date="2017-05" db="EMBL/GenBank/DDBJ databases">
        <title>The Genome Sequence of Tsuchiyaea wingfieldii DSM 27421.</title>
        <authorList>
            <person name="Cuomo C."/>
            <person name="Passer A."/>
            <person name="Billmyre B."/>
            <person name="Heitman J."/>
        </authorList>
    </citation>
    <scope>NUCLEOTIDE SEQUENCE [LARGE SCALE GENOMIC DNA]</scope>
    <source>
        <strain evidence="4 5">DSM 27421</strain>
    </source>
</reference>
<sequence>MPFKSYKAILTDAAPDLVADSFPLGTSKAAKRIRHHLLLRAIALQESRYLARPVKYGDIRGRSWARKIDALLALPRPDFKRKFRLTRHQFGWLLGQIEGNQVFIANSIRPQAPVQYQLAVALYRFGHCGSSASHFDVAEQFGVSEGTAENWTNRVISAILHDLEENALAWPEESERAVIADIFEDDLGLPGGCVGIADGCLFPFYLRPARVDAADFYSYKGAYGFNILCICGPDKRIRYHKCGYPGSVHDNRVYNASEFVQSPETMFCEGQYILADSAYPPSKHCVPIIKRDRGQAVLPPPEASTIITSN</sequence>
<keyword evidence="5" id="KW-1185">Reference proteome</keyword>
<name>A0A5D3AJV3_9TREE</name>
<feature type="domain" description="DDE Tnp4" evidence="3">
    <location>
        <begin position="198"/>
        <end position="293"/>
    </location>
</feature>
<dbReference type="GO" id="GO:0046872">
    <property type="term" value="F:metal ion binding"/>
    <property type="evidence" value="ECO:0007669"/>
    <property type="project" value="UniProtKB-KW"/>
</dbReference>
<proteinExistence type="predicted"/>
<evidence type="ECO:0000313" key="4">
    <source>
        <dbReference type="EMBL" id="TYJ51092.1"/>
    </source>
</evidence>
<accession>A0A5D3AJV3</accession>
<evidence type="ECO:0000313" key="5">
    <source>
        <dbReference type="Proteomes" id="UP000322245"/>
    </source>
</evidence>
<evidence type="ECO:0000256" key="2">
    <source>
        <dbReference type="ARBA" id="ARBA00022723"/>
    </source>
</evidence>
<keyword evidence="2" id="KW-0479">Metal-binding</keyword>
<comment type="caution">
    <text evidence="4">The sequence shown here is derived from an EMBL/GenBank/DDBJ whole genome shotgun (WGS) entry which is preliminary data.</text>
</comment>
<protein>
    <recommendedName>
        <fullName evidence="3">DDE Tnp4 domain-containing protein</fullName>
    </recommendedName>
</protein>
<feature type="non-terminal residue" evidence="4">
    <location>
        <position position="310"/>
    </location>
</feature>
<comment type="cofactor">
    <cofactor evidence="1">
        <name>a divalent metal cation</name>
        <dbReference type="ChEBI" id="CHEBI:60240"/>
    </cofactor>
</comment>
<evidence type="ECO:0000256" key="1">
    <source>
        <dbReference type="ARBA" id="ARBA00001968"/>
    </source>
</evidence>
<dbReference type="AlphaFoldDB" id="A0A5D3AJV3"/>
<evidence type="ECO:0000259" key="3">
    <source>
        <dbReference type="Pfam" id="PF13359"/>
    </source>
</evidence>